<feature type="non-terminal residue" evidence="1">
    <location>
        <position position="1"/>
    </location>
</feature>
<proteinExistence type="predicted"/>
<organism evidence="1">
    <name type="scientific">marine metagenome</name>
    <dbReference type="NCBI Taxonomy" id="408172"/>
    <lineage>
        <taxon>unclassified sequences</taxon>
        <taxon>metagenomes</taxon>
        <taxon>ecological metagenomes</taxon>
    </lineage>
</organism>
<reference evidence="1" key="1">
    <citation type="submission" date="2018-05" db="EMBL/GenBank/DDBJ databases">
        <authorList>
            <person name="Lanie J.A."/>
            <person name="Ng W.-L."/>
            <person name="Kazmierczak K.M."/>
            <person name="Andrzejewski T.M."/>
            <person name="Davidsen T.M."/>
            <person name="Wayne K.J."/>
            <person name="Tettelin H."/>
            <person name="Glass J.I."/>
            <person name="Rusch D."/>
            <person name="Podicherti R."/>
            <person name="Tsui H.-C.T."/>
            <person name="Winkler M.E."/>
        </authorList>
    </citation>
    <scope>NUCLEOTIDE SEQUENCE</scope>
</reference>
<sequence length="22" mass="2799">RPNCRTIARQETSWRSFFKQRM</sequence>
<dbReference type="EMBL" id="UINC01194824">
    <property type="protein sequence ID" value="SVE11100.1"/>
    <property type="molecule type" value="Genomic_DNA"/>
</dbReference>
<gene>
    <name evidence="1" type="ORF">METZ01_LOCUS463954</name>
</gene>
<dbReference type="AlphaFoldDB" id="A0A383AU97"/>
<protein>
    <submittedName>
        <fullName evidence="1">Uncharacterized protein</fullName>
    </submittedName>
</protein>
<accession>A0A383AU97</accession>
<name>A0A383AU97_9ZZZZ</name>
<evidence type="ECO:0000313" key="1">
    <source>
        <dbReference type="EMBL" id="SVE11100.1"/>
    </source>
</evidence>
<feature type="non-terminal residue" evidence="1">
    <location>
        <position position="22"/>
    </location>
</feature>